<organism evidence="1 2">
    <name type="scientific">Datura stramonium</name>
    <name type="common">Jimsonweed</name>
    <name type="synonym">Common thornapple</name>
    <dbReference type="NCBI Taxonomy" id="4076"/>
    <lineage>
        <taxon>Eukaryota</taxon>
        <taxon>Viridiplantae</taxon>
        <taxon>Streptophyta</taxon>
        <taxon>Embryophyta</taxon>
        <taxon>Tracheophyta</taxon>
        <taxon>Spermatophyta</taxon>
        <taxon>Magnoliopsida</taxon>
        <taxon>eudicotyledons</taxon>
        <taxon>Gunneridae</taxon>
        <taxon>Pentapetalae</taxon>
        <taxon>asterids</taxon>
        <taxon>lamiids</taxon>
        <taxon>Solanales</taxon>
        <taxon>Solanaceae</taxon>
        <taxon>Solanoideae</taxon>
        <taxon>Datureae</taxon>
        <taxon>Datura</taxon>
    </lineage>
</organism>
<dbReference type="EMBL" id="JACEIK010000089">
    <property type="protein sequence ID" value="MCD7449238.1"/>
    <property type="molecule type" value="Genomic_DNA"/>
</dbReference>
<gene>
    <name evidence="1" type="ORF">HAX54_050676</name>
</gene>
<comment type="caution">
    <text evidence="1">The sequence shown here is derived from an EMBL/GenBank/DDBJ whole genome shotgun (WGS) entry which is preliminary data.</text>
</comment>
<dbReference type="Proteomes" id="UP000823775">
    <property type="component" value="Unassembled WGS sequence"/>
</dbReference>
<proteinExistence type="predicted"/>
<accession>A0ABS8RQZ7</accession>
<evidence type="ECO:0000313" key="1">
    <source>
        <dbReference type="EMBL" id="MCD7449238.1"/>
    </source>
</evidence>
<keyword evidence="2" id="KW-1185">Reference proteome</keyword>
<feature type="non-terminal residue" evidence="1">
    <location>
        <position position="131"/>
    </location>
</feature>
<protein>
    <recommendedName>
        <fullName evidence="3">LAGLIDADG homing endonuclease</fullName>
    </recommendedName>
</protein>
<reference evidence="1 2" key="1">
    <citation type="journal article" date="2021" name="BMC Genomics">
        <title>Datura genome reveals duplications of psychoactive alkaloid biosynthetic genes and high mutation rate following tissue culture.</title>
        <authorList>
            <person name="Rajewski A."/>
            <person name="Carter-House D."/>
            <person name="Stajich J."/>
            <person name="Litt A."/>
        </authorList>
    </citation>
    <scope>NUCLEOTIDE SEQUENCE [LARGE SCALE GENOMIC DNA]</scope>
    <source>
        <strain evidence="1">AR-01</strain>
    </source>
</reference>
<evidence type="ECO:0008006" key="3">
    <source>
        <dbReference type="Google" id="ProtNLM"/>
    </source>
</evidence>
<sequence length="131" mass="14794">MSHIPGVPSAIKESGSINYVEFPYKSSAVTRPILKNFWMLTILKLFRQGTRWVQKGATSKVNVFKIDQGDSEILKDFIAKILERKDDGANGRSLKYRLATEKDIGKIEIQKQSSSTNKTLKTLKLPYNSAM</sequence>
<name>A0ABS8RQZ7_DATST</name>
<evidence type="ECO:0000313" key="2">
    <source>
        <dbReference type="Proteomes" id="UP000823775"/>
    </source>
</evidence>